<evidence type="ECO:0000313" key="5">
    <source>
        <dbReference type="Proteomes" id="UP001148018"/>
    </source>
</evidence>
<name>A0A9Q0DDL3_9TELE</name>
<feature type="transmembrane region" description="Helical" evidence="2">
    <location>
        <begin position="568"/>
        <end position="590"/>
    </location>
</feature>
<sequence length="660" mass="72735">MKALEIDVEELQELAESTGDRGHIGALKAKKSALADLLGISAQGALVRSRFRNISEMDASSRFFFGLERKNGQKRLIHSMRSDTGQILSESTDIRRHAVGFYSSLFQSELGEEQGVSHGFYEGLPKVEQESSAELEADVSLDELHTALQSMENGKAPGIDGLPVEFYKTMWSVMGEDLLMVLRDSLTGGQLPLSCRRAVLTLLPKKGDLMDIKNWRPVSLLCTEYKLLSKVLATRLREVMGQVIHRDQTYCVPDRLVSDNVFLIRDFLDISSALGLETGLISIDQEKAFDRVEHQYLWKTLEAFGFSPGLIAKIKALYSNIESVLNINGGLSAPFKIQRGIRQGCSLSGMLYSLAFEPLLHRLRAGISGQWFTEEGPRRLPVNTSLPMALIPCLALAVMLSTVTRCDAGRQSCGPLIEKSVGDDVEIGTCSSGRITEAYWKYGKHKITKGLVGKDDSQFKGRVHAITDVAVREINSTRSRSESCVTWLQCAASRSDSGAEQGNYTWTVGNQTYAGARLKYASREAEETATCTVSNPVSRGSASIQLECSNGTYPTDGSMRQDKAFTQLWVYVLSGLGVGLLTLVLVWLLLRRSIRTKAAPDAEESLYADLENVPVKDVRIQRQNFVSNGGLAEIFAKTPVKDPKVESHSRSSRSSAEHET</sequence>
<protein>
    <recommendedName>
        <fullName evidence="3">Reverse transcriptase domain-containing protein</fullName>
    </recommendedName>
</protein>
<feature type="region of interest" description="Disordered" evidence="1">
    <location>
        <begin position="641"/>
        <end position="660"/>
    </location>
</feature>
<dbReference type="InterPro" id="IPR000477">
    <property type="entry name" value="RT_dom"/>
</dbReference>
<dbReference type="Gene3D" id="2.60.40.10">
    <property type="entry name" value="Immunoglobulins"/>
    <property type="match status" value="1"/>
</dbReference>
<dbReference type="Pfam" id="PF00078">
    <property type="entry name" value="RVT_1"/>
    <property type="match status" value="1"/>
</dbReference>
<dbReference type="InterPro" id="IPR013783">
    <property type="entry name" value="Ig-like_fold"/>
</dbReference>
<dbReference type="AlphaFoldDB" id="A0A9Q0DDL3"/>
<keyword evidence="2" id="KW-0472">Membrane</keyword>
<evidence type="ECO:0000259" key="3">
    <source>
        <dbReference type="PROSITE" id="PS50878"/>
    </source>
</evidence>
<keyword evidence="2" id="KW-1133">Transmembrane helix</keyword>
<accession>A0A9Q0DDL3</accession>
<evidence type="ECO:0000256" key="1">
    <source>
        <dbReference type="SAM" id="MobiDB-lite"/>
    </source>
</evidence>
<dbReference type="PANTHER" id="PTHR19446">
    <property type="entry name" value="REVERSE TRANSCRIPTASES"/>
    <property type="match status" value="1"/>
</dbReference>
<dbReference type="PROSITE" id="PS50878">
    <property type="entry name" value="RT_POL"/>
    <property type="match status" value="1"/>
</dbReference>
<evidence type="ECO:0000256" key="2">
    <source>
        <dbReference type="SAM" id="Phobius"/>
    </source>
</evidence>
<dbReference type="Proteomes" id="UP001148018">
    <property type="component" value="Unassembled WGS sequence"/>
</dbReference>
<gene>
    <name evidence="4" type="ORF">NHX12_014455</name>
</gene>
<organism evidence="4 5">
    <name type="scientific">Muraenolepis orangiensis</name>
    <name type="common">Patagonian moray cod</name>
    <dbReference type="NCBI Taxonomy" id="630683"/>
    <lineage>
        <taxon>Eukaryota</taxon>
        <taxon>Metazoa</taxon>
        <taxon>Chordata</taxon>
        <taxon>Craniata</taxon>
        <taxon>Vertebrata</taxon>
        <taxon>Euteleostomi</taxon>
        <taxon>Actinopterygii</taxon>
        <taxon>Neopterygii</taxon>
        <taxon>Teleostei</taxon>
        <taxon>Neoteleostei</taxon>
        <taxon>Acanthomorphata</taxon>
        <taxon>Zeiogadaria</taxon>
        <taxon>Gadariae</taxon>
        <taxon>Gadiformes</taxon>
        <taxon>Muraenolepidoidei</taxon>
        <taxon>Muraenolepididae</taxon>
        <taxon>Muraenolepis</taxon>
    </lineage>
</organism>
<reference evidence="4" key="1">
    <citation type="submission" date="2022-07" db="EMBL/GenBank/DDBJ databases">
        <title>Chromosome-level genome of Muraenolepis orangiensis.</title>
        <authorList>
            <person name="Kim J."/>
        </authorList>
    </citation>
    <scope>NUCLEOTIDE SEQUENCE</scope>
    <source>
        <strain evidence="4">KU_S4_2022</strain>
        <tissue evidence="4">Muscle</tissue>
    </source>
</reference>
<dbReference type="EMBL" id="JANIIK010000118">
    <property type="protein sequence ID" value="KAJ3585736.1"/>
    <property type="molecule type" value="Genomic_DNA"/>
</dbReference>
<feature type="domain" description="Reverse transcriptase" evidence="3">
    <location>
        <begin position="184"/>
        <end position="492"/>
    </location>
</feature>
<dbReference type="CDD" id="cd01650">
    <property type="entry name" value="RT_nLTR_like"/>
    <property type="match status" value="1"/>
</dbReference>
<evidence type="ECO:0000313" key="4">
    <source>
        <dbReference type="EMBL" id="KAJ3585736.1"/>
    </source>
</evidence>
<comment type="caution">
    <text evidence="4">The sequence shown here is derived from an EMBL/GenBank/DDBJ whole genome shotgun (WGS) entry which is preliminary data.</text>
</comment>
<keyword evidence="5" id="KW-1185">Reference proteome</keyword>
<proteinExistence type="predicted"/>
<keyword evidence="2" id="KW-0812">Transmembrane</keyword>
<dbReference type="OrthoDB" id="416119at2759"/>